<accession>U4KR65</accession>
<dbReference type="FunFam" id="3.40.50.620:FF:000077">
    <property type="entry name" value="Leucine--tRNA ligase"/>
    <property type="match status" value="1"/>
</dbReference>
<sequence length="803" mass="92987">MEYNFLEIEKKWQKYWLDHKIFKTENDQIKPRYYVLNMFPYPSAQGLHVGHIESYTATDIMSRFKRMQGYNVLHPMGWDAFGLPAEQYALQTGNDPREFTYQNIGNFKRQVIEAGIGIDWDREFATADPEYFKWTQFIFTKLYEHGLAERKDVEVNWCEALGTVLANDEIEIKDGMMVSERGKYPVAKKAMKQWVLKITNYAERLLNDLDLLDWPEHIKEMQRNWIGKSVGAKVNFKVANSDHSFDVFTTRPDTLFGVSYCVLAPEHPLVLEITSMDEYETVKNYIEQTKQKTDLDRGDLNKDKSGVFTGAFAINPVNNKKVPIWIADYVLASYGTGAVMAVPQHDTRDFEFANKYGLDFIRVIDSEDDGCFTGDGIHINSDFINGMNNEESIETVINYLEDNGFGKKEINYRLRDWVFSRQRYWGEPFPVAFDEEGNTITLDLEELPLELPKMFNIKPSGTGESPLANAYEWVNFKKDGKHYRRETNTMPQLAGSSWYHMGYVLKTLIGFIPLNTEEAKKELDKWLPVDLYIGGAEHAVGHLLYSRFWHKFLYDLGMVSSVEPFTKLINQGMILGDDNTKMSKSRGNVVNPDDVISKYGADTLRLYEMFMGPLEQDKPWSTEAIDGAKRFLDRVWRMYFLPITDEVEALEFTYHQTVKKVTEDYQKQAFNTAIAQMMIFVNDVYRKKTFSRAQAIGFLKLLNPIAPHITEELYQTVFNKKDPLTYQEWPSFDETKLILDEVEVVVQVNGKLRDRMKASLDLSNDEVKKMALGLENVVKHLEDKEIVKIIIIPNKLVNIVIKG</sequence>
<keyword evidence="4 9" id="KW-0547">Nucleotide-binding</keyword>
<comment type="catalytic activity">
    <reaction evidence="8 9">
        <text>tRNA(Leu) + L-leucine + ATP = L-leucyl-tRNA(Leu) + AMP + diphosphate</text>
        <dbReference type="Rhea" id="RHEA:11688"/>
        <dbReference type="Rhea" id="RHEA-COMP:9613"/>
        <dbReference type="Rhea" id="RHEA-COMP:9622"/>
        <dbReference type="ChEBI" id="CHEBI:30616"/>
        <dbReference type="ChEBI" id="CHEBI:33019"/>
        <dbReference type="ChEBI" id="CHEBI:57427"/>
        <dbReference type="ChEBI" id="CHEBI:78442"/>
        <dbReference type="ChEBI" id="CHEBI:78494"/>
        <dbReference type="ChEBI" id="CHEBI:456215"/>
        <dbReference type="EC" id="6.1.1.4"/>
    </reaction>
</comment>
<dbReference type="InterPro" id="IPR015413">
    <property type="entry name" value="Methionyl/Leucyl_tRNA_Synth"/>
</dbReference>
<evidence type="ECO:0000256" key="5">
    <source>
        <dbReference type="ARBA" id="ARBA00022840"/>
    </source>
</evidence>
<dbReference type="Gene3D" id="3.40.50.620">
    <property type="entry name" value="HUPs"/>
    <property type="match status" value="2"/>
</dbReference>
<dbReference type="InterPro" id="IPR014729">
    <property type="entry name" value="Rossmann-like_a/b/a_fold"/>
</dbReference>
<dbReference type="PRINTS" id="PR00985">
    <property type="entry name" value="TRNASYNTHLEU"/>
</dbReference>
<evidence type="ECO:0000259" key="13">
    <source>
        <dbReference type="Pfam" id="PF09334"/>
    </source>
</evidence>
<dbReference type="GO" id="GO:0005524">
    <property type="term" value="F:ATP binding"/>
    <property type="evidence" value="ECO:0007669"/>
    <property type="project" value="UniProtKB-UniRule"/>
</dbReference>
<keyword evidence="16" id="KW-1185">Reference proteome</keyword>
<dbReference type="InterPro" id="IPR001412">
    <property type="entry name" value="aa-tRNA-synth_I_CS"/>
</dbReference>
<dbReference type="SUPFAM" id="SSF50677">
    <property type="entry name" value="ValRS/IleRS/LeuRS editing domain"/>
    <property type="match status" value="1"/>
</dbReference>
<evidence type="ECO:0000256" key="7">
    <source>
        <dbReference type="ARBA" id="ARBA00023146"/>
    </source>
</evidence>
<dbReference type="InterPro" id="IPR025709">
    <property type="entry name" value="Leu_tRNA-synth_edit"/>
</dbReference>
<dbReference type="HAMAP" id="MF_00049_B">
    <property type="entry name" value="Leu_tRNA_synth_B"/>
    <property type="match status" value="1"/>
</dbReference>
<evidence type="ECO:0000256" key="8">
    <source>
        <dbReference type="ARBA" id="ARBA00047469"/>
    </source>
</evidence>
<dbReference type="CDD" id="cd00812">
    <property type="entry name" value="LeuRS_core"/>
    <property type="match status" value="1"/>
</dbReference>
<evidence type="ECO:0000259" key="11">
    <source>
        <dbReference type="Pfam" id="PF00133"/>
    </source>
</evidence>
<comment type="similarity">
    <text evidence="1 9 10">Belongs to the class-I aminoacyl-tRNA synthetase family.</text>
</comment>
<evidence type="ECO:0000256" key="4">
    <source>
        <dbReference type="ARBA" id="ARBA00022741"/>
    </source>
</evidence>
<evidence type="ECO:0000259" key="14">
    <source>
        <dbReference type="Pfam" id="PF13603"/>
    </source>
</evidence>
<dbReference type="GO" id="GO:0002161">
    <property type="term" value="F:aminoacyl-tRNA deacylase activity"/>
    <property type="evidence" value="ECO:0007669"/>
    <property type="project" value="InterPro"/>
</dbReference>
<dbReference type="AlphaFoldDB" id="U4KR65"/>
<feature type="domain" description="Aminoacyl-tRNA synthetase class Ia" evidence="11">
    <location>
        <begin position="414"/>
        <end position="616"/>
    </location>
</feature>
<evidence type="ECO:0000256" key="6">
    <source>
        <dbReference type="ARBA" id="ARBA00022917"/>
    </source>
</evidence>
<feature type="domain" description="Leucyl-tRNA synthetase editing" evidence="14">
    <location>
        <begin position="223"/>
        <end position="401"/>
    </location>
</feature>
<dbReference type="Gene3D" id="1.10.730.10">
    <property type="entry name" value="Isoleucyl-tRNA Synthetase, Domain 1"/>
    <property type="match status" value="1"/>
</dbReference>
<dbReference type="Pfam" id="PF09334">
    <property type="entry name" value="tRNA-synt_1g"/>
    <property type="match status" value="1"/>
</dbReference>
<evidence type="ECO:0000256" key="3">
    <source>
        <dbReference type="ARBA" id="ARBA00022598"/>
    </source>
</evidence>
<dbReference type="GO" id="GO:0005829">
    <property type="term" value="C:cytosol"/>
    <property type="evidence" value="ECO:0007669"/>
    <property type="project" value="TreeGrafter"/>
</dbReference>
<keyword evidence="7 9" id="KW-0030">Aminoacyl-tRNA synthetase</keyword>
<dbReference type="SUPFAM" id="SSF47323">
    <property type="entry name" value="Anticodon-binding domain of a subclass of class I aminoacyl-tRNA synthetases"/>
    <property type="match status" value="1"/>
</dbReference>
<dbReference type="GO" id="GO:0004823">
    <property type="term" value="F:leucine-tRNA ligase activity"/>
    <property type="evidence" value="ECO:0007669"/>
    <property type="project" value="UniProtKB-UniRule"/>
</dbReference>
<keyword evidence="3 9" id="KW-0436">Ligase</keyword>
<dbReference type="RefSeq" id="WP_030004322.1">
    <property type="nucleotide sequence ID" value="NC_022549.1"/>
</dbReference>
<feature type="domain" description="Methionyl/Leucyl tRNA synthetase" evidence="13">
    <location>
        <begin position="35"/>
        <end position="172"/>
    </location>
</feature>
<evidence type="ECO:0000313" key="15">
    <source>
        <dbReference type="EMBL" id="CCV65463.1"/>
    </source>
</evidence>
<protein>
    <recommendedName>
        <fullName evidence="9">Leucine--tRNA ligase</fullName>
        <ecNumber evidence="9">6.1.1.4</ecNumber>
    </recommendedName>
    <alternativeName>
        <fullName evidence="9">Leucyl-tRNA synthetase</fullName>
        <shortName evidence="9">LeuRS</shortName>
    </alternativeName>
</protein>
<evidence type="ECO:0000259" key="12">
    <source>
        <dbReference type="Pfam" id="PF08264"/>
    </source>
</evidence>
<evidence type="ECO:0000256" key="2">
    <source>
        <dbReference type="ARBA" id="ARBA00022490"/>
    </source>
</evidence>
<keyword evidence="5 9" id="KW-0067">ATP-binding</keyword>
<comment type="subcellular location">
    <subcellularLocation>
        <location evidence="9">Cytoplasm</location>
    </subcellularLocation>
</comment>
<dbReference type="Gene3D" id="3.10.20.590">
    <property type="match status" value="1"/>
</dbReference>
<proteinExistence type="inferred from homology"/>
<dbReference type="EMBL" id="FO681348">
    <property type="protein sequence ID" value="CCV65463.1"/>
    <property type="molecule type" value="Genomic_DNA"/>
</dbReference>
<dbReference type="STRING" id="61635.BN85304420"/>
<dbReference type="InterPro" id="IPR009008">
    <property type="entry name" value="Val/Leu/Ile-tRNA-synth_edit"/>
</dbReference>
<dbReference type="CDD" id="cd07958">
    <property type="entry name" value="Anticodon_Ia_Leu_BEm"/>
    <property type="match status" value="1"/>
</dbReference>
<keyword evidence="2 9" id="KW-0963">Cytoplasm</keyword>
<comment type="caution">
    <text evidence="9">Lacks conserved residue(s) required for the propagation of feature annotation.</text>
</comment>
<dbReference type="InterPro" id="IPR013155">
    <property type="entry name" value="M/V/L/I-tRNA-synth_anticd-bd"/>
</dbReference>
<dbReference type="PROSITE" id="PS00178">
    <property type="entry name" value="AA_TRNA_LIGASE_I"/>
    <property type="match status" value="1"/>
</dbReference>
<evidence type="ECO:0000256" key="1">
    <source>
        <dbReference type="ARBA" id="ARBA00005594"/>
    </source>
</evidence>
<dbReference type="PANTHER" id="PTHR43740:SF2">
    <property type="entry name" value="LEUCINE--TRNA LIGASE, MITOCHONDRIAL"/>
    <property type="match status" value="1"/>
</dbReference>
<dbReference type="Proteomes" id="UP000032737">
    <property type="component" value="Chromosome"/>
</dbReference>
<dbReference type="PANTHER" id="PTHR43740">
    <property type="entry name" value="LEUCYL-TRNA SYNTHETASE"/>
    <property type="match status" value="1"/>
</dbReference>
<dbReference type="NCBIfam" id="TIGR00396">
    <property type="entry name" value="leuS_bact"/>
    <property type="match status" value="1"/>
</dbReference>
<dbReference type="FunFam" id="1.10.730.10:FF:000002">
    <property type="entry name" value="Leucine--tRNA ligase"/>
    <property type="match status" value="1"/>
</dbReference>
<dbReference type="OrthoDB" id="9810365at2"/>
<organism evidence="15 16">
    <name type="scientific">Acholeplasma brassicae</name>
    <dbReference type="NCBI Taxonomy" id="61635"/>
    <lineage>
        <taxon>Bacteria</taxon>
        <taxon>Bacillati</taxon>
        <taxon>Mycoplasmatota</taxon>
        <taxon>Mollicutes</taxon>
        <taxon>Acholeplasmatales</taxon>
        <taxon>Acholeplasmataceae</taxon>
        <taxon>Acholeplasma</taxon>
    </lineage>
</organism>
<dbReference type="KEGG" id="abra:BN85304420"/>
<feature type="binding site" evidence="9">
    <location>
        <position position="584"/>
    </location>
    <ligand>
        <name>ATP</name>
        <dbReference type="ChEBI" id="CHEBI:30616"/>
    </ligand>
</feature>
<dbReference type="FunFam" id="3.40.50.620:FF:000056">
    <property type="entry name" value="Leucine--tRNA ligase"/>
    <property type="match status" value="1"/>
</dbReference>
<dbReference type="Pfam" id="PF08264">
    <property type="entry name" value="Anticodon_1"/>
    <property type="match status" value="1"/>
</dbReference>
<dbReference type="GO" id="GO:0006429">
    <property type="term" value="P:leucyl-tRNA aminoacylation"/>
    <property type="evidence" value="ECO:0007669"/>
    <property type="project" value="UniProtKB-UniRule"/>
</dbReference>
<dbReference type="EC" id="6.1.1.4" evidence="9"/>
<dbReference type="InterPro" id="IPR002302">
    <property type="entry name" value="Leu-tRNA-ligase"/>
</dbReference>
<dbReference type="FunFam" id="3.10.20.590:FF:000001">
    <property type="entry name" value="Leucine--tRNA ligase"/>
    <property type="match status" value="1"/>
</dbReference>
<feature type="domain" description="Methionyl/Valyl/Leucyl/Isoleucyl-tRNA synthetase anticodon-binding" evidence="12">
    <location>
        <begin position="654"/>
        <end position="763"/>
    </location>
</feature>
<dbReference type="InterPro" id="IPR002300">
    <property type="entry name" value="aa-tRNA-synth_Ia"/>
</dbReference>
<evidence type="ECO:0000256" key="10">
    <source>
        <dbReference type="RuleBase" id="RU363035"/>
    </source>
</evidence>
<reference evidence="15 16" key="1">
    <citation type="journal article" date="2013" name="J. Mol. Microbiol. Biotechnol.">
        <title>Analysis of the Complete Genomes of Acholeplasma brassicae , A. palmae and A. laidlawii and Their Comparison to the Obligate Parasites from ' Candidatus Phytoplasma'.</title>
        <authorList>
            <person name="Kube M."/>
            <person name="Siewert C."/>
            <person name="Migdoll A.M."/>
            <person name="Duduk B."/>
            <person name="Holz S."/>
            <person name="Rabus R."/>
            <person name="Seemuller E."/>
            <person name="Mitrovic J."/>
            <person name="Muller I."/>
            <person name="Buttner C."/>
            <person name="Reinhardt R."/>
        </authorList>
    </citation>
    <scope>NUCLEOTIDE SEQUENCE [LARGE SCALE GENOMIC DNA]</scope>
    <source>
        <strain evidence="16">0502</strain>
    </source>
</reference>
<dbReference type="InterPro" id="IPR009080">
    <property type="entry name" value="tRNAsynth_Ia_anticodon-bd"/>
</dbReference>
<gene>
    <name evidence="9 15" type="primary">leuS</name>
    <name evidence="15" type="ORF">BN85304420</name>
</gene>
<dbReference type="SUPFAM" id="SSF52374">
    <property type="entry name" value="Nucleotidylyl transferase"/>
    <property type="match status" value="1"/>
</dbReference>
<keyword evidence="6 9" id="KW-0648">Protein biosynthesis</keyword>
<dbReference type="Pfam" id="PF00133">
    <property type="entry name" value="tRNA-synt_1"/>
    <property type="match status" value="1"/>
</dbReference>
<evidence type="ECO:0000256" key="9">
    <source>
        <dbReference type="HAMAP-Rule" id="MF_00049"/>
    </source>
</evidence>
<dbReference type="HOGENOM" id="CLU_004427_0_0_14"/>
<name>U4KR65_9MOLU</name>
<dbReference type="Pfam" id="PF13603">
    <property type="entry name" value="tRNA-synt_1_2"/>
    <property type="match status" value="1"/>
</dbReference>
<feature type="short sequence motif" description="'KMSKS' region" evidence="9">
    <location>
        <begin position="581"/>
        <end position="585"/>
    </location>
</feature>
<evidence type="ECO:0000313" key="16">
    <source>
        <dbReference type="Proteomes" id="UP000032737"/>
    </source>
</evidence>